<reference evidence="1 2" key="1">
    <citation type="submission" date="2017-07" db="EMBL/GenBank/DDBJ databases">
        <title>Fictibacillus sp. nov. GDSW-R2A3 Genome sequencing and assembly.</title>
        <authorList>
            <person name="Mayilraj S."/>
        </authorList>
    </citation>
    <scope>NUCLEOTIDE SEQUENCE [LARGE SCALE GENOMIC DNA]</scope>
    <source>
        <strain evidence="1 2">GDSW-R2A3</strain>
    </source>
</reference>
<dbReference type="EMBL" id="NOII01000001">
    <property type="protein sequence ID" value="OYD58483.1"/>
    <property type="molecule type" value="Genomic_DNA"/>
</dbReference>
<proteinExistence type="predicted"/>
<keyword evidence="2" id="KW-1185">Reference proteome</keyword>
<dbReference type="Proteomes" id="UP000215059">
    <property type="component" value="Unassembled WGS sequence"/>
</dbReference>
<sequence>MLRKFEGNEVTVQCNNPRCENIYVHIVPEDFQVTYNDEFGLYEPFKVQCDQCSTWEFFVMDFPDIPDEHEDPNTLYKELNQRKYVRDLMKKYVI</sequence>
<evidence type="ECO:0000313" key="1">
    <source>
        <dbReference type="EMBL" id="OYD58483.1"/>
    </source>
</evidence>
<dbReference type="AlphaFoldDB" id="A0A235FC13"/>
<gene>
    <name evidence="1" type="ORF">CGZ90_00860</name>
</gene>
<name>A0A235FC13_9BACL</name>
<evidence type="ECO:0000313" key="2">
    <source>
        <dbReference type="Proteomes" id="UP000215059"/>
    </source>
</evidence>
<organism evidence="1 2">
    <name type="scientific">Fictibacillus aquaticus</name>
    <dbReference type="NCBI Taxonomy" id="2021314"/>
    <lineage>
        <taxon>Bacteria</taxon>
        <taxon>Bacillati</taxon>
        <taxon>Bacillota</taxon>
        <taxon>Bacilli</taxon>
        <taxon>Bacillales</taxon>
        <taxon>Fictibacillaceae</taxon>
        <taxon>Fictibacillus</taxon>
    </lineage>
</organism>
<protein>
    <submittedName>
        <fullName evidence="1">Uncharacterized protein</fullName>
    </submittedName>
</protein>
<dbReference type="RefSeq" id="WP_094250445.1">
    <property type="nucleotide sequence ID" value="NZ_JBHLXL010000001.1"/>
</dbReference>
<comment type="caution">
    <text evidence="1">The sequence shown here is derived from an EMBL/GenBank/DDBJ whole genome shotgun (WGS) entry which is preliminary data.</text>
</comment>
<accession>A0A235FC13</accession>